<evidence type="ECO:0000256" key="1">
    <source>
        <dbReference type="SAM" id="Phobius"/>
    </source>
</evidence>
<name>A0A8R1YXG4_PRIPA</name>
<keyword evidence="3" id="KW-1185">Reference proteome</keyword>
<dbReference type="InterPro" id="IPR019428">
    <property type="entry name" value="7TM_GPCR_serpentine_rcpt_Str"/>
</dbReference>
<reference evidence="3" key="1">
    <citation type="journal article" date="2008" name="Nat. Genet.">
        <title>The Pristionchus pacificus genome provides a unique perspective on nematode lifestyle and parasitism.</title>
        <authorList>
            <person name="Dieterich C."/>
            <person name="Clifton S.W."/>
            <person name="Schuster L.N."/>
            <person name="Chinwalla A."/>
            <person name="Delehaunty K."/>
            <person name="Dinkelacker I."/>
            <person name="Fulton L."/>
            <person name="Fulton R."/>
            <person name="Godfrey J."/>
            <person name="Minx P."/>
            <person name="Mitreva M."/>
            <person name="Roeseler W."/>
            <person name="Tian H."/>
            <person name="Witte H."/>
            <person name="Yang S.P."/>
            <person name="Wilson R.K."/>
            <person name="Sommer R.J."/>
        </authorList>
    </citation>
    <scope>NUCLEOTIDE SEQUENCE [LARGE SCALE GENOMIC DNA]</scope>
    <source>
        <strain evidence="3">PS312</strain>
    </source>
</reference>
<evidence type="ECO:0000313" key="2">
    <source>
        <dbReference type="EnsemblMetazoa" id="PPA40816.1"/>
    </source>
</evidence>
<keyword evidence="1" id="KW-0812">Transmembrane</keyword>
<evidence type="ECO:0000313" key="3">
    <source>
        <dbReference type="Proteomes" id="UP000005239"/>
    </source>
</evidence>
<gene>
    <name evidence="2" type="primary">WBGene00279185</name>
</gene>
<proteinExistence type="predicted"/>
<sequence length="351" mass="40164">MLDSDYAEKAQCVAGVVTNSVLLYCIRCHTRTPLGAYKHLLTIFAVVDLFLCILHAFVEPKVIIVDHIFAVISGVFDDQRAMSIYASCFAVPFTLMNIHFLYRYWRIQKPHLIELFSKASFIFFLACIPITEMSVWYLLCIFFMTGDGRKEAIGLVRAEFEKKHGRSIGEGWILMDHWVPNNHYEKGRNDRNGYEDPWYALTLLLFDTVMLISILLATTLGVLTFNGIRSQIKLSSIKRNFELKLLFAATAQVQFFSKTLVPFVFVYIPYVCCLNLPFFSLPVVPIPDLTFLFISCFPLWDAVIVLLLIRDYRRALWEIGGGMIGRLRLTRSTSVNPTPESIATMTIINHA</sequence>
<dbReference type="PANTHER" id="PTHR45907:SF16">
    <property type="entry name" value="SERPENTINE RECEPTOR, CLASS J"/>
    <property type="match status" value="1"/>
</dbReference>
<reference evidence="2" key="2">
    <citation type="submission" date="2022-06" db="UniProtKB">
        <authorList>
            <consortium name="EnsemblMetazoa"/>
        </authorList>
    </citation>
    <scope>IDENTIFICATION</scope>
    <source>
        <strain evidence="2">PS312</strain>
    </source>
</reference>
<feature type="transmembrane region" description="Helical" evidence="1">
    <location>
        <begin position="245"/>
        <end position="270"/>
    </location>
</feature>
<dbReference type="EnsemblMetazoa" id="PPA40816.1">
    <property type="protein sequence ID" value="PPA40816.1"/>
    <property type="gene ID" value="WBGene00279185"/>
</dbReference>
<feature type="transmembrane region" description="Helical" evidence="1">
    <location>
        <begin position="40"/>
        <end position="58"/>
    </location>
</feature>
<dbReference type="SUPFAM" id="SSF81321">
    <property type="entry name" value="Family A G protein-coupled receptor-like"/>
    <property type="match status" value="1"/>
</dbReference>
<evidence type="ECO:0008006" key="4">
    <source>
        <dbReference type="Google" id="ProtNLM"/>
    </source>
</evidence>
<feature type="transmembrane region" description="Helical" evidence="1">
    <location>
        <begin position="290"/>
        <end position="309"/>
    </location>
</feature>
<protein>
    <recommendedName>
        <fullName evidence="4">G protein-coupled receptor</fullName>
    </recommendedName>
</protein>
<dbReference type="Proteomes" id="UP000005239">
    <property type="component" value="Unassembled WGS sequence"/>
</dbReference>
<feature type="transmembrane region" description="Helical" evidence="1">
    <location>
        <begin position="122"/>
        <end position="144"/>
    </location>
</feature>
<accession>A0A8R1YXG4</accession>
<organism evidence="2 3">
    <name type="scientific">Pristionchus pacificus</name>
    <name type="common">Parasitic nematode worm</name>
    <dbReference type="NCBI Taxonomy" id="54126"/>
    <lineage>
        <taxon>Eukaryota</taxon>
        <taxon>Metazoa</taxon>
        <taxon>Ecdysozoa</taxon>
        <taxon>Nematoda</taxon>
        <taxon>Chromadorea</taxon>
        <taxon>Rhabditida</taxon>
        <taxon>Rhabditina</taxon>
        <taxon>Diplogasteromorpha</taxon>
        <taxon>Diplogasteroidea</taxon>
        <taxon>Neodiplogasteridae</taxon>
        <taxon>Pristionchus</taxon>
    </lineage>
</organism>
<dbReference type="AlphaFoldDB" id="A0A8R1YXG4"/>
<keyword evidence="1" id="KW-1133">Transmembrane helix</keyword>
<keyword evidence="1" id="KW-0472">Membrane</keyword>
<feature type="transmembrane region" description="Helical" evidence="1">
    <location>
        <begin position="198"/>
        <end position="225"/>
    </location>
</feature>
<dbReference type="Pfam" id="PF10326">
    <property type="entry name" value="7TM_GPCR_Str"/>
    <property type="match status" value="1"/>
</dbReference>
<dbReference type="PANTHER" id="PTHR45907">
    <property type="entry name" value="SERPENTINE RECEPTOR, CLASS J"/>
    <property type="match status" value="1"/>
</dbReference>
<feature type="transmembrane region" description="Helical" evidence="1">
    <location>
        <begin position="82"/>
        <end position="102"/>
    </location>
</feature>
<dbReference type="InterPro" id="IPR019423">
    <property type="entry name" value="7TM_GPCR_serpentine_rcpt_Srj"/>
</dbReference>